<dbReference type="Proteomes" id="UP001652625">
    <property type="component" value="Chromosome 03"/>
</dbReference>
<dbReference type="GeneID" id="100211419"/>
<reference evidence="8" key="1">
    <citation type="submission" date="2025-08" db="UniProtKB">
        <authorList>
            <consortium name="RefSeq"/>
        </authorList>
    </citation>
    <scope>IDENTIFICATION</scope>
</reference>
<keyword evidence="3" id="KW-0862">Zinc</keyword>
<evidence type="ECO:0000313" key="7">
    <source>
        <dbReference type="Proteomes" id="UP001652625"/>
    </source>
</evidence>
<name>A0ABM4BIU2_HYDVU</name>
<evidence type="ECO:0000256" key="3">
    <source>
        <dbReference type="ARBA" id="ARBA00022833"/>
    </source>
</evidence>
<protein>
    <submittedName>
        <fullName evidence="8">Uncharacterized protein LOC100211419 isoform X3</fullName>
    </submittedName>
</protein>
<dbReference type="InterPro" id="IPR049627">
    <property type="entry name" value="SLX8"/>
</dbReference>
<dbReference type="PANTHER" id="PTHR47094:SF1">
    <property type="entry name" value="RING-TYPE E3 UBIQUITIN TRANSFERASE"/>
    <property type="match status" value="1"/>
</dbReference>
<evidence type="ECO:0000256" key="5">
    <source>
        <dbReference type="SAM" id="MobiDB-lite"/>
    </source>
</evidence>
<dbReference type="PROSITE" id="PS50089">
    <property type="entry name" value="ZF_RING_2"/>
    <property type="match status" value="1"/>
</dbReference>
<evidence type="ECO:0000256" key="4">
    <source>
        <dbReference type="PROSITE-ProRule" id="PRU00175"/>
    </source>
</evidence>
<dbReference type="InterPro" id="IPR001841">
    <property type="entry name" value="Znf_RING"/>
</dbReference>
<evidence type="ECO:0000256" key="1">
    <source>
        <dbReference type="ARBA" id="ARBA00022723"/>
    </source>
</evidence>
<feature type="domain" description="RING-type" evidence="6">
    <location>
        <begin position="190"/>
        <end position="235"/>
    </location>
</feature>
<gene>
    <name evidence="8" type="primary">LOC100211419</name>
</gene>
<dbReference type="RefSeq" id="XP_065648940.1">
    <property type="nucleotide sequence ID" value="XM_065792868.1"/>
</dbReference>
<dbReference type="Pfam" id="PF13639">
    <property type="entry name" value="zf-RING_2"/>
    <property type="match status" value="1"/>
</dbReference>
<evidence type="ECO:0000313" key="8">
    <source>
        <dbReference type="RefSeq" id="XP_065648940.1"/>
    </source>
</evidence>
<organism evidence="7 8">
    <name type="scientific">Hydra vulgaris</name>
    <name type="common">Hydra</name>
    <name type="synonym">Hydra attenuata</name>
    <dbReference type="NCBI Taxonomy" id="6087"/>
    <lineage>
        <taxon>Eukaryota</taxon>
        <taxon>Metazoa</taxon>
        <taxon>Cnidaria</taxon>
        <taxon>Hydrozoa</taxon>
        <taxon>Hydroidolina</taxon>
        <taxon>Anthoathecata</taxon>
        <taxon>Aplanulata</taxon>
        <taxon>Hydridae</taxon>
        <taxon>Hydra</taxon>
    </lineage>
</organism>
<dbReference type="PANTHER" id="PTHR47094">
    <property type="entry name" value="ELFLESS, ISOFORM B"/>
    <property type="match status" value="1"/>
</dbReference>
<feature type="region of interest" description="Disordered" evidence="5">
    <location>
        <begin position="1"/>
        <end position="25"/>
    </location>
</feature>
<proteinExistence type="predicted"/>
<sequence length="248" mass="27423">MPKRRKNSLSAKGLKKQKDISSSSNEQFLLSEQSSLIDQSLLVGQSSSTDISLGSIYLPSISYDRTINDFFARKSNSSVIEVIDVEKLPDRPLSPVNCDDVMEINPPSLPHSRSMGSRLNVVDLTDIFSPLTPQPLNPQPLNPQPIPSIIHTTSGDENDSDDCLPNVLKSFTKRKSDSMDKSPKKTSVTCSVCLDNLDQISSDGRKLTSTICGHIFCDECIFKAVKTIHSCPTCRMKLTKKQLHPIFL</sequence>
<dbReference type="InterPro" id="IPR017907">
    <property type="entry name" value="Znf_RING_CS"/>
</dbReference>
<dbReference type="PROSITE" id="PS00518">
    <property type="entry name" value="ZF_RING_1"/>
    <property type="match status" value="1"/>
</dbReference>
<dbReference type="Gene3D" id="3.30.40.10">
    <property type="entry name" value="Zinc/RING finger domain, C3HC4 (zinc finger)"/>
    <property type="match status" value="1"/>
</dbReference>
<evidence type="ECO:0000259" key="6">
    <source>
        <dbReference type="PROSITE" id="PS50089"/>
    </source>
</evidence>
<keyword evidence="7" id="KW-1185">Reference proteome</keyword>
<dbReference type="InterPro" id="IPR013083">
    <property type="entry name" value="Znf_RING/FYVE/PHD"/>
</dbReference>
<keyword evidence="2 4" id="KW-0863">Zinc-finger</keyword>
<evidence type="ECO:0000256" key="2">
    <source>
        <dbReference type="ARBA" id="ARBA00022771"/>
    </source>
</evidence>
<accession>A0ABM4BIU2</accession>
<dbReference type="SMART" id="SM00184">
    <property type="entry name" value="RING"/>
    <property type="match status" value="1"/>
</dbReference>
<keyword evidence="1" id="KW-0479">Metal-binding</keyword>
<dbReference type="SUPFAM" id="SSF57850">
    <property type="entry name" value="RING/U-box"/>
    <property type="match status" value="1"/>
</dbReference>